<organism evidence="1 2">
    <name type="scientific">Colletotrichum melonis</name>
    <dbReference type="NCBI Taxonomy" id="1209925"/>
    <lineage>
        <taxon>Eukaryota</taxon>
        <taxon>Fungi</taxon>
        <taxon>Dikarya</taxon>
        <taxon>Ascomycota</taxon>
        <taxon>Pezizomycotina</taxon>
        <taxon>Sordariomycetes</taxon>
        <taxon>Hypocreomycetidae</taxon>
        <taxon>Glomerellales</taxon>
        <taxon>Glomerellaceae</taxon>
        <taxon>Colletotrichum</taxon>
        <taxon>Colletotrichum acutatum species complex</taxon>
    </lineage>
</organism>
<evidence type="ECO:0000313" key="1">
    <source>
        <dbReference type="EMBL" id="KAK1468859.1"/>
    </source>
</evidence>
<dbReference type="Proteomes" id="UP001239795">
    <property type="component" value="Unassembled WGS sequence"/>
</dbReference>
<comment type="caution">
    <text evidence="1">The sequence shown here is derived from an EMBL/GenBank/DDBJ whole genome shotgun (WGS) entry which is preliminary data.</text>
</comment>
<keyword evidence="2" id="KW-1185">Reference proteome</keyword>
<protein>
    <submittedName>
        <fullName evidence="1">Uncharacterized protein</fullName>
    </submittedName>
</protein>
<dbReference type="AlphaFoldDB" id="A0AAI9V4Z8"/>
<dbReference type="EMBL" id="MLGG01000001">
    <property type="protein sequence ID" value="KAK1468859.1"/>
    <property type="molecule type" value="Genomic_DNA"/>
</dbReference>
<proteinExistence type="predicted"/>
<evidence type="ECO:0000313" key="2">
    <source>
        <dbReference type="Proteomes" id="UP001239795"/>
    </source>
</evidence>
<name>A0AAI9V4Z8_9PEZI</name>
<gene>
    <name evidence="1" type="ORF">CMEL01_00626</name>
</gene>
<accession>A0AAI9V4Z8</accession>
<reference evidence="1 2" key="1">
    <citation type="submission" date="2016-10" db="EMBL/GenBank/DDBJ databases">
        <title>The genome sequence of Colletotrichum fioriniae PJ7.</title>
        <authorList>
            <person name="Baroncelli R."/>
        </authorList>
    </citation>
    <scope>NUCLEOTIDE SEQUENCE [LARGE SCALE GENOMIC DNA]</scope>
    <source>
        <strain evidence="1">Col 31</strain>
    </source>
</reference>
<sequence>MTTPGASRDCRETDLTTERRSLTTEVCPSWENASRSSERQNGITAAMSTTGVSGKGWTLRAGPGAAQGGCYCSSLAFLRGLSTFYPHSEFVSEQRLFRTGCGSTIVCSGLPVHSSTALLVVSSGCARHGTAQVGGLVMGVKRSWGAPVSMARDTRARASASCRYCSTRFWQRVQ</sequence>